<proteinExistence type="inferred from homology"/>
<evidence type="ECO:0000256" key="7">
    <source>
        <dbReference type="SAM" id="MobiDB-lite"/>
    </source>
</evidence>
<name>A0A0R2SHG3_9GAMM</name>
<comment type="subcellular location">
    <subcellularLocation>
        <location evidence="6">Cell outer membrane</location>
        <topology evidence="6">Lipid-anchor</topology>
    </subcellularLocation>
</comment>
<evidence type="ECO:0000256" key="6">
    <source>
        <dbReference type="HAMAP-Rule" id="MF_00922"/>
    </source>
</evidence>
<dbReference type="PROSITE" id="PS51257">
    <property type="entry name" value="PROKAR_LIPOPROTEIN"/>
    <property type="match status" value="1"/>
</dbReference>
<evidence type="ECO:0000256" key="4">
    <source>
        <dbReference type="ARBA" id="ARBA00023237"/>
    </source>
</evidence>
<keyword evidence="1 6" id="KW-0732">Signal</keyword>
<evidence type="ECO:0000256" key="3">
    <source>
        <dbReference type="ARBA" id="ARBA00023139"/>
    </source>
</evidence>
<keyword evidence="5 6" id="KW-0449">Lipoprotein</keyword>
<dbReference type="GO" id="GO:1990063">
    <property type="term" value="C:Bam protein complex"/>
    <property type="evidence" value="ECO:0007669"/>
    <property type="project" value="TreeGrafter"/>
</dbReference>
<feature type="chain" id="PRO_5008995144" description="Outer membrane protein assembly factor BamD" evidence="8">
    <location>
        <begin position="24"/>
        <end position="327"/>
    </location>
</feature>
<comment type="caution">
    <text evidence="10">The sequence shown here is derived from an EMBL/GenBank/DDBJ whole genome shotgun (WGS) entry which is preliminary data.</text>
</comment>
<dbReference type="Proteomes" id="UP000051934">
    <property type="component" value="Unassembled WGS sequence"/>
</dbReference>
<comment type="similarity">
    <text evidence="6">Belongs to the BamD family.</text>
</comment>
<keyword evidence="3 6" id="KW-0564">Palmitate</keyword>
<accession>A0A0R2SHG3</accession>
<sequence>MKLRTIALLLVLSSFLSGCGLFGGDEERDEFAGLTNEEQFYRRALDQLNGQNFTGAIATYQGLESRFPFGRFAEQSQIEIVYAYYRNSDVEAARAAADRFIRLHPDSDNIDYAYYMKGLASFSENSGFLNRFLPVDQTKRDPGRARESFSDFAQLIALYPDSPYAADARSRMVYLRNNLAAYEIHVSNYYLERRAYIAALRRAQYVVENFQESPAVADGVAIMAECYLRLGLNDLADTSLALLRSNYPEHASLTEAGDFNVRTEITNPSLLYTVSFGLIGDNRIEPPLAPTRRPYSSGSQQIIDEQGQIPSESGKRSWLSILTLGVL</sequence>
<reference evidence="10 11" key="1">
    <citation type="submission" date="2015-10" db="EMBL/GenBank/DDBJ databases">
        <title>Metagenome-Assembled Genomes uncover a global brackish microbiome.</title>
        <authorList>
            <person name="Hugerth L.W."/>
            <person name="Larsson J."/>
            <person name="Alneberg J."/>
            <person name="Lindh M.V."/>
            <person name="Legrand C."/>
            <person name="Pinhassi J."/>
            <person name="Andersson A.F."/>
        </authorList>
    </citation>
    <scope>NUCLEOTIDE SEQUENCE [LARGE SCALE GENOMIC DNA]</scope>
    <source>
        <strain evidence="10">BACL4 MAG-120507-bin80</strain>
    </source>
</reference>
<feature type="region of interest" description="Disordered" evidence="7">
    <location>
        <begin position="287"/>
        <end position="309"/>
    </location>
</feature>
<dbReference type="AlphaFoldDB" id="A0A0R2SHG3"/>
<protein>
    <recommendedName>
        <fullName evidence="6">Outer membrane protein assembly factor BamD</fullName>
    </recommendedName>
</protein>
<dbReference type="CDD" id="cd15830">
    <property type="entry name" value="BamD"/>
    <property type="match status" value="1"/>
</dbReference>
<evidence type="ECO:0000313" key="10">
    <source>
        <dbReference type="EMBL" id="KRO72770.1"/>
    </source>
</evidence>
<comment type="subunit">
    <text evidence="6">Part of the Bam complex.</text>
</comment>
<evidence type="ECO:0000259" key="9">
    <source>
        <dbReference type="Pfam" id="PF13525"/>
    </source>
</evidence>
<dbReference type="PANTHER" id="PTHR37423">
    <property type="entry name" value="SOLUBLE LYTIC MUREIN TRANSGLYCOSYLASE-RELATED"/>
    <property type="match status" value="1"/>
</dbReference>
<keyword evidence="2 6" id="KW-0472">Membrane</keyword>
<evidence type="ECO:0000313" key="11">
    <source>
        <dbReference type="Proteomes" id="UP000051934"/>
    </source>
</evidence>
<dbReference type="PANTHER" id="PTHR37423:SF1">
    <property type="entry name" value="OUTER MEMBRANE PROTEIN ASSEMBLY FACTOR BAMD"/>
    <property type="match status" value="1"/>
</dbReference>
<dbReference type="HAMAP" id="MF_00922">
    <property type="entry name" value="OM_assembly_BamD"/>
    <property type="match status" value="1"/>
</dbReference>
<dbReference type="GO" id="GO:0043165">
    <property type="term" value="P:Gram-negative-bacterium-type cell outer membrane assembly"/>
    <property type="evidence" value="ECO:0007669"/>
    <property type="project" value="UniProtKB-UniRule"/>
</dbReference>
<dbReference type="Gene3D" id="1.25.40.10">
    <property type="entry name" value="Tetratricopeptide repeat domain"/>
    <property type="match status" value="1"/>
</dbReference>
<evidence type="ECO:0000256" key="5">
    <source>
        <dbReference type="ARBA" id="ARBA00023288"/>
    </source>
</evidence>
<dbReference type="GO" id="GO:0051205">
    <property type="term" value="P:protein insertion into membrane"/>
    <property type="evidence" value="ECO:0007669"/>
    <property type="project" value="UniProtKB-UniRule"/>
</dbReference>
<comment type="function">
    <text evidence="6">Part of the outer membrane protein assembly complex, which is involved in assembly and insertion of beta-barrel proteins into the outer membrane.</text>
</comment>
<evidence type="ECO:0000256" key="8">
    <source>
        <dbReference type="SAM" id="SignalP"/>
    </source>
</evidence>
<gene>
    <name evidence="6" type="primary">bamD</name>
    <name evidence="10" type="ORF">ABR69_01660</name>
</gene>
<feature type="domain" description="Outer membrane lipoprotein BamD-like" evidence="9">
    <location>
        <begin position="37"/>
        <end position="239"/>
    </location>
</feature>
<dbReference type="NCBIfam" id="TIGR03302">
    <property type="entry name" value="OM_YfiO"/>
    <property type="match status" value="1"/>
</dbReference>
<organism evidence="10 11">
    <name type="scientific">OM182 bacterium BACL3 MAG-120507-bin80</name>
    <dbReference type="NCBI Taxonomy" id="1655577"/>
    <lineage>
        <taxon>Bacteria</taxon>
        <taxon>Pseudomonadati</taxon>
        <taxon>Pseudomonadota</taxon>
        <taxon>Gammaproteobacteria</taxon>
        <taxon>OMG group</taxon>
        <taxon>OM182 clade</taxon>
    </lineage>
</organism>
<keyword evidence="4 6" id="KW-0998">Cell outer membrane</keyword>
<dbReference type="EMBL" id="LIBB01000047">
    <property type="protein sequence ID" value="KRO72770.1"/>
    <property type="molecule type" value="Genomic_DNA"/>
</dbReference>
<dbReference type="InterPro" id="IPR017689">
    <property type="entry name" value="BamD"/>
</dbReference>
<feature type="signal peptide" evidence="8">
    <location>
        <begin position="1"/>
        <end position="23"/>
    </location>
</feature>
<dbReference type="InterPro" id="IPR011990">
    <property type="entry name" value="TPR-like_helical_dom_sf"/>
</dbReference>
<dbReference type="SUPFAM" id="SSF48452">
    <property type="entry name" value="TPR-like"/>
    <property type="match status" value="1"/>
</dbReference>
<feature type="compositionally biased region" description="Polar residues" evidence="7">
    <location>
        <begin position="294"/>
        <end position="309"/>
    </location>
</feature>
<dbReference type="FunFam" id="1.25.40.10:FF:000419">
    <property type="entry name" value="Outer membrane protein assembly factor BamD"/>
    <property type="match status" value="1"/>
</dbReference>
<dbReference type="InterPro" id="IPR039565">
    <property type="entry name" value="BamD-like"/>
</dbReference>
<evidence type="ECO:0000256" key="1">
    <source>
        <dbReference type="ARBA" id="ARBA00022729"/>
    </source>
</evidence>
<dbReference type="Pfam" id="PF13525">
    <property type="entry name" value="YfiO"/>
    <property type="match status" value="1"/>
</dbReference>
<evidence type="ECO:0000256" key="2">
    <source>
        <dbReference type="ARBA" id="ARBA00023136"/>
    </source>
</evidence>